<evidence type="ECO:0000256" key="5">
    <source>
        <dbReference type="SAM" id="MobiDB-lite"/>
    </source>
</evidence>
<dbReference type="Gene3D" id="3.40.50.200">
    <property type="entry name" value="Peptidase S8/S53 domain"/>
    <property type="match status" value="1"/>
</dbReference>
<feature type="chain" id="PRO_5034403052" evidence="6">
    <location>
        <begin position="18"/>
        <end position="420"/>
    </location>
</feature>
<evidence type="ECO:0000256" key="6">
    <source>
        <dbReference type="SAM" id="SignalP"/>
    </source>
</evidence>
<accession>A0A8B7XMF8</accession>
<dbReference type="Proteomes" id="UP000694845">
    <property type="component" value="Unplaced"/>
</dbReference>
<feature type="domain" description="Peptidase S8/S53" evidence="7">
    <location>
        <begin position="201"/>
        <end position="397"/>
    </location>
</feature>
<protein>
    <submittedName>
        <fullName evidence="9">Uncharacterized protein LOC110974568</fullName>
    </submittedName>
</protein>
<dbReference type="InterPro" id="IPR000209">
    <property type="entry name" value="Peptidase_S8/S53_dom"/>
</dbReference>
<evidence type="ECO:0000256" key="4">
    <source>
        <dbReference type="PROSITE-ProRule" id="PRU01240"/>
    </source>
</evidence>
<dbReference type="Pfam" id="PF00082">
    <property type="entry name" value="Peptidase_S8"/>
    <property type="match status" value="1"/>
</dbReference>
<dbReference type="GeneID" id="110974568"/>
<dbReference type="GO" id="GO:0004252">
    <property type="term" value="F:serine-type endopeptidase activity"/>
    <property type="evidence" value="ECO:0007669"/>
    <property type="project" value="InterPro"/>
</dbReference>
<evidence type="ECO:0000259" key="7">
    <source>
        <dbReference type="Pfam" id="PF00082"/>
    </source>
</evidence>
<dbReference type="GO" id="GO:0005615">
    <property type="term" value="C:extracellular space"/>
    <property type="evidence" value="ECO:0007669"/>
    <property type="project" value="TreeGrafter"/>
</dbReference>
<dbReference type="SUPFAM" id="SSF52743">
    <property type="entry name" value="Subtilisin-like"/>
    <property type="match status" value="1"/>
</dbReference>
<comment type="caution">
    <text evidence="4">Lacks conserved residue(s) required for the propagation of feature annotation.</text>
</comment>
<keyword evidence="3" id="KW-0378">Hydrolase</keyword>
<keyword evidence="8" id="KW-1185">Reference proteome</keyword>
<comment type="similarity">
    <text evidence="1 4">Belongs to the peptidase S8 family.</text>
</comment>
<dbReference type="OrthoDB" id="10352316at2759"/>
<proteinExistence type="inferred from homology"/>
<dbReference type="GO" id="GO:0006508">
    <property type="term" value="P:proteolysis"/>
    <property type="evidence" value="ECO:0007669"/>
    <property type="project" value="UniProtKB-KW"/>
</dbReference>
<gene>
    <name evidence="9" type="primary">LOC110974568</name>
</gene>
<keyword evidence="3" id="KW-0720">Serine protease</keyword>
<dbReference type="OMA" id="PNEGCVV"/>
<dbReference type="PROSITE" id="PS51892">
    <property type="entry name" value="SUBTILASE"/>
    <property type="match status" value="1"/>
</dbReference>
<dbReference type="InterPro" id="IPR050131">
    <property type="entry name" value="Peptidase_S8_subtilisin-like"/>
</dbReference>
<evidence type="ECO:0000256" key="3">
    <source>
        <dbReference type="ARBA" id="ARBA00022825"/>
    </source>
</evidence>
<keyword evidence="2" id="KW-0645">Protease</keyword>
<feature type="signal peptide" evidence="6">
    <location>
        <begin position="1"/>
        <end position="17"/>
    </location>
</feature>
<dbReference type="PANTHER" id="PTHR43806">
    <property type="entry name" value="PEPTIDASE S8"/>
    <property type="match status" value="1"/>
</dbReference>
<sequence length="420" mass="45275">MSVHGLIALLLARLVCGIPAPLFESLDPVKSHYLVRIEGNSKDAMNNFRLEMAAENDRNEQEGTGFGHIKVLDEIDGTDLKLFLLELDYKSLDTVRYHPSVQFVEEETRMRGDAAHTSKPIPENAERQDRVDDDGYYGLDRINQIGPDRDYNMTFAGDGFAVNVYVVDASIALLHDELECRARMVHDVLGQPGNDCPQKDGTTVASVVAGKRVGVAKAAHVFGVRVTDCDTDLNQMNFIAGMQWVKDHGRTPCVVLLGHTLPKSVSVDLKAEALTQSLFSNPNEGCVVVTAAGTVSETGSDACALSPGRTHSVINVADTNALDHKAPSSYYGTCVDILAPGTRIKTAIRQQTDDGDDDYTLSYGTAVSAAFVAGVAAIHLGNDVPASKVKERILTDATPCVIINEGPGTPNRMLYVDAGM</sequence>
<reference evidence="9" key="1">
    <citation type="submission" date="2025-08" db="UniProtKB">
        <authorList>
            <consortium name="RefSeq"/>
        </authorList>
    </citation>
    <scope>IDENTIFICATION</scope>
</reference>
<feature type="region of interest" description="Disordered" evidence="5">
    <location>
        <begin position="108"/>
        <end position="127"/>
    </location>
</feature>
<dbReference type="RefSeq" id="XP_022081999.1">
    <property type="nucleotide sequence ID" value="XM_022226307.1"/>
</dbReference>
<name>A0A8B7XMF8_ACAPL</name>
<evidence type="ECO:0000256" key="2">
    <source>
        <dbReference type="ARBA" id="ARBA00022670"/>
    </source>
</evidence>
<keyword evidence="6" id="KW-0732">Signal</keyword>
<evidence type="ECO:0000313" key="8">
    <source>
        <dbReference type="Proteomes" id="UP000694845"/>
    </source>
</evidence>
<dbReference type="AlphaFoldDB" id="A0A8B7XMF8"/>
<evidence type="ECO:0000256" key="1">
    <source>
        <dbReference type="ARBA" id="ARBA00011073"/>
    </source>
</evidence>
<evidence type="ECO:0000313" key="9">
    <source>
        <dbReference type="RefSeq" id="XP_022081999.1"/>
    </source>
</evidence>
<dbReference type="PANTHER" id="PTHR43806:SF58">
    <property type="entry name" value="ALKALINE PROTEASE 1-RELATED"/>
    <property type="match status" value="1"/>
</dbReference>
<organism evidence="8 9">
    <name type="scientific">Acanthaster planci</name>
    <name type="common">Crown-of-thorns starfish</name>
    <dbReference type="NCBI Taxonomy" id="133434"/>
    <lineage>
        <taxon>Eukaryota</taxon>
        <taxon>Metazoa</taxon>
        <taxon>Echinodermata</taxon>
        <taxon>Eleutherozoa</taxon>
        <taxon>Asterozoa</taxon>
        <taxon>Asteroidea</taxon>
        <taxon>Valvatacea</taxon>
        <taxon>Valvatida</taxon>
        <taxon>Acanthasteridae</taxon>
        <taxon>Acanthaster</taxon>
    </lineage>
</organism>
<dbReference type="InterPro" id="IPR036852">
    <property type="entry name" value="Peptidase_S8/S53_dom_sf"/>
</dbReference>
<dbReference type="KEGG" id="aplc:110974568"/>